<sequence>MRLRKRYVFGASVLAGAGLFLLKNKDKREPDPLKEYLTHLDQDLSPDADKDPDEVGLTKLDSIYRAEWQANGYPRSQKELEDLEK</sequence>
<accession>A0ABX2VDP0</accession>
<dbReference type="Proteomes" id="UP000078447">
    <property type="component" value="Unassembled WGS sequence"/>
</dbReference>
<dbReference type="EMBL" id="LVVL01000001">
    <property type="protein sequence ID" value="OAN15811.1"/>
    <property type="molecule type" value="Genomic_DNA"/>
</dbReference>
<proteinExistence type="predicted"/>
<gene>
    <name evidence="1" type="ORF">A3783_07720</name>
</gene>
<dbReference type="RefSeq" id="WP_028106597.1">
    <property type="nucleotide sequence ID" value="NZ_LVVL01000001.1"/>
</dbReference>
<keyword evidence="2" id="KW-1185">Reference proteome</keyword>
<organism evidence="1 2">
    <name type="scientific">Exiguobacterium undae</name>
    <dbReference type="NCBI Taxonomy" id="169177"/>
    <lineage>
        <taxon>Bacteria</taxon>
        <taxon>Bacillati</taxon>
        <taxon>Bacillota</taxon>
        <taxon>Bacilli</taxon>
        <taxon>Bacillales</taxon>
        <taxon>Bacillales Family XII. Incertae Sedis</taxon>
        <taxon>Exiguobacterium</taxon>
    </lineage>
</organism>
<evidence type="ECO:0000313" key="2">
    <source>
        <dbReference type="Proteomes" id="UP000078447"/>
    </source>
</evidence>
<evidence type="ECO:0000313" key="1">
    <source>
        <dbReference type="EMBL" id="OAN15811.1"/>
    </source>
</evidence>
<comment type="caution">
    <text evidence="1">The sequence shown here is derived from an EMBL/GenBank/DDBJ whole genome shotgun (WGS) entry which is preliminary data.</text>
</comment>
<name>A0ABX2VDP0_9BACL</name>
<reference evidence="1 2" key="1">
    <citation type="submission" date="2016-03" db="EMBL/GenBank/DDBJ databases">
        <authorList>
            <person name="Cho S.-Y."/>
            <person name="Lim S."/>
            <person name="Kim H."/>
            <person name="Soh E.H."/>
            <person name="Moon J.S."/>
        </authorList>
    </citation>
    <scope>NUCLEOTIDE SEQUENCE [LARGE SCALE GENOMIC DNA]</scope>
    <source>
        <strain evidence="1 2">KCTC 3810</strain>
    </source>
</reference>
<protein>
    <submittedName>
        <fullName evidence="1">Uncharacterized protein</fullName>
    </submittedName>
</protein>